<sequence>MKIYLINENLKDTLMIKKTMRCIDSGEKIKKMGSIIFLYIF</sequence>
<evidence type="ECO:0000313" key="1">
    <source>
        <dbReference type="EMBL" id="BAV94854.1"/>
    </source>
</evidence>
<reference evidence="1 2" key="1">
    <citation type="submission" date="2014-03" db="EMBL/GenBank/DDBJ databases">
        <title>complete genome sequence of Flavobacteriaceae bacterium JBKA-6.</title>
        <authorList>
            <person name="Takano T."/>
            <person name="Nakamura Y."/>
            <person name="Takuma S."/>
            <person name="Yasuike M."/>
            <person name="Matsuyama T."/>
            <person name="Sakai T."/>
            <person name="Fujiwara A."/>
            <person name="Kimoto K."/>
            <person name="Fukuda Y."/>
            <person name="Kondo H."/>
            <person name="Hirono I."/>
            <person name="Nakayasu C."/>
        </authorList>
    </citation>
    <scope>NUCLEOTIDE SEQUENCE [LARGE SCALE GENOMIC DNA]</scope>
    <source>
        <strain evidence="1 2">JBKA-6</strain>
    </source>
</reference>
<proteinExistence type="predicted"/>
<organism evidence="1 2">
    <name type="scientific">Ichthyobacterium seriolicida</name>
    <dbReference type="NCBI Taxonomy" id="242600"/>
    <lineage>
        <taxon>Bacteria</taxon>
        <taxon>Pseudomonadati</taxon>
        <taxon>Bacteroidota</taxon>
        <taxon>Flavobacteriia</taxon>
        <taxon>Flavobacteriales</taxon>
        <taxon>Ichthyobacteriaceae</taxon>
        <taxon>Ichthyobacterium</taxon>
    </lineage>
</organism>
<name>A0A1J1E6A7_9FLAO</name>
<keyword evidence="2" id="KW-1185">Reference proteome</keyword>
<dbReference type="AlphaFoldDB" id="A0A1J1E6A7"/>
<dbReference type="Proteomes" id="UP000243197">
    <property type="component" value="Chromosome"/>
</dbReference>
<evidence type="ECO:0000313" key="2">
    <source>
        <dbReference type="Proteomes" id="UP000243197"/>
    </source>
</evidence>
<protein>
    <submittedName>
        <fullName evidence="1">Uncharacterized protein</fullName>
    </submittedName>
</protein>
<accession>A0A1J1E6A7</accession>
<gene>
    <name evidence="1" type="ORF">JBKA6_0841</name>
</gene>
<dbReference type="KEGG" id="ise:JBKA6_0841"/>
<dbReference type="EMBL" id="AP014564">
    <property type="protein sequence ID" value="BAV94854.1"/>
    <property type="molecule type" value="Genomic_DNA"/>
</dbReference>